<evidence type="ECO:0000256" key="1">
    <source>
        <dbReference type="ARBA" id="ARBA00005662"/>
    </source>
</evidence>
<feature type="compositionally biased region" description="Polar residues" evidence="2">
    <location>
        <begin position="85"/>
        <end position="95"/>
    </location>
</feature>
<dbReference type="AlphaFoldDB" id="A0A7X2P7B5"/>
<dbReference type="InterPro" id="IPR029052">
    <property type="entry name" value="Metallo-depent_PP-like"/>
</dbReference>
<dbReference type="SUPFAM" id="SSF56300">
    <property type="entry name" value="Metallo-dependent phosphatases"/>
    <property type="match status" value="1"/>
</dbReference>
<keyword evidence="3" id="KW-1133">Transmembrane helix</keyword>
<dbReference type="EMBL" id="VUMV01000002">
    <property type="protein sequence ID" value="MST81380.1"/>
    <property type="molecule type" value="Genomic_DNA"/>
</dbReference>
<evidence type="ECO:0000256" key="3">
    <source>
        <dbReference type="SAM" id="Phobius"/>
    </source>
</evidence>
<evidence type="ECO:0000313" key="5">
    <source>
        <dbReference type="EMBL" id="MST81380.1"/>
    </source>
</evidence>
<keyword evidence="3" id="KW-0472">Membrane</keyword>
<feature type="compositionally biased region" description="Polar residues" evidence="2">
    <location>
        <begin position="1"/>
        <end position="27"/>
    </location>
</feature>
<evidence type="ECO:0000256" key="2">
    <source>
        <dbReference type="SAM" id="MobiDB-lite"/>
    </source>
</evidence>
<dbReference type="InterPro" id="IPR019079">
    <property type="entry name" value="Capsule_synth_CapA"/>
</dbReference>
<feature type="transmembrane region" description="Helical" evidence="3">
    <location>
        <begin position="148"/>
        <end position="169"/>
    </location>
</feature>
<comment type="similarity">
    <text evidence="1">Belongs to the CapA family.</text>
</comment>
<dbReference type="Proteomes" id="UP000466864">
    <property type="component" value="Unassembled WGS sequence"/>
</dbReference>
<dbReference type="PANTHER" id="PTHR33393">
    <property type="entry name" value="POLYGLUTAMINE SYNTHESIS ACCESSORY PROTEIN RV0574C-RELATED"/>
    <property type="match status" value="1"/>
</dbReference>
<keyword evidence="3" id="KW-0812">Transmembrane</keyword>
<gene>
    <name evidence="5" type="ORF">FYJ60_03485</name>
</gene>
<dbReference type="Gene3D" id="3.60.21.10">
    <property type="match status" value="1"/>
</dbReference>
<dbReference type="SMART" id="SM00854">
    <property type="entry name" value="PGA_cap"/>
    <property type="match status" value="1"/>
</dbReference>
<dbReference type="InterPro" id="IPR052169">
    <property type="entry name" value="CW_Biosynth-Accessory"/>
</dbReference>
<feature type="compositionally biased region" description="Basic and acidic residues" evidence="2">
    <location>
        <begin position="117"/>
        <end position="128"/>
    </location>
</feature>
<dbReference type="PANTHER" id="PTHR33393:SF12">
    <property type="entry name" value="CAPSULE BIOSYNTHESIS PROTEIN CAPA"/>
    <property type="match status" value="1"/>
</dbReference>
<feature type="domain" description="Capsule synthesis protein CapA" evidence="4">
    <location>
        <begin position="229"/>
        <end position="478"/>
    </location>
</feature>
<evidence type="ECO:0000259" key="4">
    <source>
        <dbReference type="SMART" id="SM00854"/>
    </source>
</evidence>
<keyword evidence="6" id="KW-1185">Reference proteome</keyword>
<protein>
    <submittedName>
        <fullName evidence="5">CapA family protein</fullName>
    </submittedName>
</protein>
<name>A0A7X2P7B5_9FIRM</name>
<dbReference type="CDD" id="cd07381">
    <property type="entry name" value="MPP_CapA"/>
    <property type="match status" value="1"/>
</dbReference>
<organism evidence="5 6">
    <name type="scientific">Bilifractor porci</name>
    <dbReference type="NCBI Taxonomy" id="2606636"/>
    <lineage>
        <taxon>Bacteria</taxon>
        <taxon>Bacillati</taxon>
        <taxon>Bacillota</taxon>
        <taxon>Clostridia</taxon>
        <taxon>Lachnospirales</taxon>
        <taxon>Lachnospiraceae</taxon>
        <taxon>Bilifractor</taxon>
    </lineage>
</organism>
<accession>A0A7X2P7B5</accession>
<proteinExistence type="inferred from homology"/>
<feature type="compositionally biased region" description="Basic and acidic residues" evidence="2">
    <location>
        <begin position="68"/>
        <end position="82"/>
    </location>
</feature>
<comment type="caution">
    <text evidence="5">The sequence shown here is derived from an EMBL/GenBank/DDBJ whole genome shotgun (WGS) entry which is preliminary data.</text>
</comment>
<dbReference type="Pfam" id="PF09587">
    <property type="entry name" value="PGA_cap"/>
    <property type="match status" value="1"/>
</dbReference>
<evidence type="ECO:0000313" key="6">
    <source>
        <dbReference type="Proteomes" id="UP000466864"/>
    </source>
</evidence>
<reference evidence="5 6" key="1">
    <citation type="submission" date="2019-08" db="EMBL/GenBank/DDBJ databases">
        <title>In-depth cultivation of the pig gut microbiome towards novel bacterial diversity and tailored functional studies.</title>
        <authorList>
            <person name="Wylensek D."/>
            <person name="Hitch T.C.A."/>
            <person name="Clavel T."/>
        </authorList>
    </citation>
    <scope>NUCLEOTIDE SEQUENCE [LARGE SCALE GENOMIC DNA]</scope>
    <source>
        <strain evidence="5 6">Oil+RF-744-WCA-WT-13</strain>
    </source>
</reference>
<sequence>MQTGQQTTAAYTNTDRLAQSTADGNRTANHRCVDKHRPRTQSAADGKWTAGSSRKQNENPEYQIMNKNHSETEENRRQHAFTEEAVSSNDSTIDESASWEGGDDTESRNSGSESTFEQDRARARASLERRRKNREWKIRARKKRRRQIILKSLLAILLVTAAIAGIISIRLQAKNADQQVSRLAQAAVSSNNVETGSTSASEAVASDSAAAEEPQAAVAVTPEPVNQVSLVACGDNLIHQRLYEQAAARSTDGTYDFGYLYQGVSPFIKEHDAAWIDVETLINDVYEPSGYPVFSTPGEDGQALIDAGFNVFSLSNNHVYDYLGDGIQATLDFWNTKKDQGIITTGLWTPGDYSNIPILEKNGYKIAFLTYTEVTNNDEPADTPERVIYMSETDTIQQQIALAKQEADAVVVSCHWGVEDSHDITDEQRAAAQNMADWGADVIIGDHPHVIQDGEWIQASDGRQVFCVYSLGNLVSTQEQPDELIGVMLDCTLSFTDNGDGTKTCTVQNPRLVPTVTDYGSGGTDSHTVLFSDYTEEQADAHGIRETNPEFSLDYIKNVLESNISSEFLYMDNPLEDTAAEGN</sequence>
<feature type="region of interest" description="Disordered" evidence="2">
    <location>
        <begin position="1"/>
        <end position="130"/>
    </location>
</feature>